<feature type="chain" id="PRO_5040958364" description="Rubredoxin-like domain-containing protein" evidence="1">
    <location>
        <begin position="22"/>
        <end position="112"/>
    </location>
</feature>
<dbReference type="Gene3D" id="2.20.28.10">
    <property type="match status" value="1"/>
</dbReference>
<evidence type="ECO:0000313" key="4">
    <source>
        <dbReference type="Proteomes" id="UP001162640"/>
    </source>
</evidence>
<sequence>MLASKLAIALLHLFLLSATNSFMLSPTSTLQSPRSTTSLNFFGAKAPPPGTPVDYVCKDCGYVFTKGEAAWEKLPKSYACPPCGAPKFRFNTVAKGTGPKKVEVRRTLGGKR</sequence>
<comment type="caution">
    <text evidence="3">The sequence shown here is derived from an EMBL/GenBank/DDBJ whole genome shotgun (WGS) entry which is preliminary data.</text>
</comment>
<protein>
    <recommendedName>
        <fullName evidence="2">Rubredoxin-like domain-containing protein</fullName>
    </recommendedName>
</protein>
<proteinExistence type="predicted"/>
<dbReference type="AlphaFoldDB" id="A0A9W7AAE7"/>
<keyword evidence="1" id="KW-0732">Signal</keyword>
<dbReference type="Proteomes" id="UP001162640">
    <property type="component" value="Unassembled WGS sequence"/>
</dbReference>
<evidence type="ECO:0000259" key="2">
    <source>
        <dbReference type="PROSITE" id="PS50903"/>
    </source>
</evidence>
<gene>
    <name evidence="3" type="ORF">TL16_g04293</name>
</gene>
<dbReference type="GO" id="GO:0005506">
    <property type="term" value="F:iron ion binding"/>
    <property type="evidence" value="ECO:0007669"/>
    <property type="project" value="InterPro"/>
</dbReference>
<dbReference type="PANTHER" id="PTHR48136:SF1">
    <property type="entry name" value="RUBREDOXIN-LIKE SUPERFAMILY PROTEIN"/>
    <property type="match status" value="1"/>
</dbReference>
<evidence type="ECO:0000256" key="1">
    <source>
        <dbReference type="SAM" id="SignalP"/>
    </source>
</evidence>
<dbReference type="EMBL" id="BLQM01000117">
    <property type="protein sequence ID" value="GMH65842.1"/>
    <property type="molecule type" value="Genomic_DNA"/>
</dbReference>
<name>A0A9W7AAE7_9STRA</name>
<accession>A0A9W7AAE7</accession>
<feature type="domain" description="Rubredoxin-like" evidence="2">
    <location>
        <begin position="52"/>
        <end position="93"/>
    </location>
</feature>
<organism evidence="3 4">
    <name type="scientific">Triparma laevis f. inornata</name>
    <dbReference type="NCBI Taxonomy" id="1714386"/>
    <lineage>
        <taxon>Eukaryota</taxon>
        <taxon>Sar</taxon>
        <taxon>Stramenopiles</taxon>
        <taxon>Ochrophyta</taxon>
        <taxon>Bolidophyceae</taxon>
        <taxon>Parmales</taxon>
        <taxon>Triparmaceae</taxon>
        <taxon>Triparma</taxon>
    </lineage>
</organism>
<dbReference type="SUPFAM" id="SSF57802">
    <property type="entry name" value="Rubredoxin-like"/>
    <property type="match status" value="1"/>
</dbReference>
<dbReference type="PROSITE" id="PS50903">
    <property type="entry name" value="RUBREDOXIN_LIKE"/>
    <property type="match status" value="1"/>
</dbReference>
<reference evidence="4" key="1">
    <citation type="journal article" date="2023" name="Commun. Biol.">
        <title>Genome analysis of Parmales, the sister group of diatoms, reveals the evolutionary specialization of diatoms from phago-mixotrophs to photoautotrophs.</title>
        <authorList>
            <person name="Ban H."/>
            <person name="Sato S."/>
            <person name="Yoshikawa S."/>
            <person name="Yamada K."/>
            <person name="Nakamura Y."/>
            <person name="Ichinomiya M."/>
            <person name="Sato N."/>
            <person name="Blanc-Mathieu R."/>
            <person name="Endo H."/>
            <person name="Kuwata A."/>
            <person name="Ogata H."/>
        </authorList>
    </citation>
    <scope>NUCLEOTIDE SEQUENCE [LARGE SCALE GENOMIC DNA]</scope>
</reference>
<dbReference type="InterPro" id="IPR024934">
    <property type="entry name" value="Rubredoxin-like_dom"/>
</dbReference>
<evidence type="ECO:0000313" key="3">
    <source>
        <dbReference type="EMBL" id="GMH65842.1"/>
    </source>
</evidence>
<dbReference type="PANTHER" id="PTHR48136">
    <property type="entry name" value="RUBREDOXIN-LIKE SUPERFAMILY PROTEIN"/>
    <property type="match status" value="1"/>
</dbReference>
<feature type="signal peptide" evidence="1">
    <location>
        <begin position="1"/>
        <end position="21"/>
    </location>
</feature>